<gene>
    <name evidence="8" type="ORF">BJ554DRAFT_6129</name>
</gene>
<evidence type="ECO:0000313" key="8">
    <source>
        <dbReference type="EMBL" id="KAG5461644.1"/>
    </source>
</evidence>
<evidence type="ECO:0000256" key="1">
    <source>
        <dbReference type="ARBA" id="ARBA00022603"/>
    </source>
</evidence>
<dbReference type="PANTHER" id="PTHR14663">
    <property type="entry name" value="METHYLTRANSFERASE NSUN7-RELATED"/>
    <property type="match status" value="1"/>
</dbReference>
<evidence type="ECO:0000313" key="9">
    <source>
        <dbReference type="Proteomes" id="UP000673691"/>
    </source>
</evidence>
<feature type="domain" description="SAM-dependent MTase RsmB/NOP-type" evidence="7">
    <location>
        <begin position="338"/>
        <end position="657"/>
    </location>
</feature>
<dbReference type="InterPro" id="IPR029063">
    <property type="entry name" value="SAM-dependent_MTases_sf"/>
</dbReference>
<sequence length="970" mass="106610">LPAPALSPPSDDVPCAQVQRPPTAVLQALCGGCENESWWPASASGRPLRTPEPAARRFGVAAAAFLGASLALPADSAALCVAGSALRAAAAAAFMTDLDSVSAYGPFPALSSGNLLRARVQHTSEPLLSHAVEEEPEHRRLRENGIIRLQQSEPSLFSASGGPDVDAGRFLTDEEYISASQLLENVVSESQSRRLKVITLPGGKQVVNLFENKDREYKERAYELVYGTMKYLGVIDTILVKTQFLVYNSQFLDSLCLVKVMLYELMRWNFDYSKRMGIRYVFKSSENPVQVVVDLAEALRRHQTKLAAAFARIRIEKHASGRNPKEQMENILPEDVRRKESAAVEMPKTMRVNTLKCSQEEVMAFLVDAGYPVQNAGVNVGSVGYDAPDPIKPDDGFDDLLEVSAKLAHQLKSSPLVAEGLLVPQDKASFFGAQQLAAKLRENPRLTIMEVGAASGTKTCHLAALMSNEGKIFAVEDRKARVLALKTKLKTCGVKSWSRPICWIAGSVHVEIFEENFLSLNPSDNRFRDVSVIVVEPPSSGTAIVDKLEYLLEEEEFPFEEYSGKDFEVLQRNQKRLLQHAFEFASVQCVVYITRSTKTEENEEIVSEALETSAFDLQAVLPGVHTNNKVHAGYDECLKLEPTTDANGIFIACFERIAEEDGAVSGDEVTGDLDQMALFGEQQQHRHRQHGTPRSAGHELDQPKKKKKSRPKVRRSSTKSHASLLRGSSKSLTRSRSGLRQQLSQAAADFSSLRAAPAASFERPAGRHAKGLNNDPARRRSLGGDLHKAEESKDDGKLSTDDDDESLLLDPAEHHERRARRLARKGGANHLEDYNIPLGIFGHTLKHFYSPRYTVQAARRDDGASPPAKPKKSLTRVLGFNGTRVGFGGAFDRLKFSTFAPCEQGGTLGMSDLDSVDALHCDRNVAVHVRSVTAQPIPPKSLRESHCGSQRPIRGSAGGLDRRENLNNCF</sequence>
<keyword evidence="4 5" id="KW-0694">RNA-binding</keyword>
<comment type="caution">
    <text evidence="8">The sequence shown here is derived from an EMBL/GenBank/DDBJ whole genome shotgun (WGS) entry which is preliminary data.</text>
</comment>
<feature type="compositionally biased region" description="Polar residues" evidence="6">
    <location>
        <begin position="726"/>
        <end position="740"/>
    </location>
</feature>
<evidence type="ECO:0000256" key="6">
    <source>
        <dbReference type="SAM" id="MobiDB-lite"/>
    </source>
</evidence>
<keyword evidence="1 5" id="KW-0489">Methyltransferase</keyword>
<accession>A0A8H7ZYG4</accession>
<dbReference type="PANTHER" id="PTHR14663:SF2">
    <property type="entry name" value="METHYLTRANSFERASE NSUN7-RELATED"/>
    <property type="match status" value="1"/>
</dbReference>
<evidence type="ECO:0000256" key="5">
    <source>
        <dbReference type="PROSITE-ProRule" id="PRU01023"/>
    </source>
</evidence>
<dbReference type="InterPro" id="IPR001678">
    <property type="entry name" value="MeTrfase_RsmB-F_NOP2_dom"/>
</dbReference>
<organism evidence="8 9">
    <name type="scientific">Olpidium bornovanus</name>
    <dbReference type="NCBI Taxonomy" id="278681"/>
    <lineage>
        <taxon>Eukaryota</taxon>
        <taxon>Fungi</taxon>
        <taxon>Fungi incertae sedis</taxon>
        <taxon>Olpidiomycota</taxon>
        <taxon>Olpidiomycotina</taxon>
        <taxon>Olpidiomycetes</taxon>
        <taxon>Olpidiales</taxon>
        <taxon>Olpidiaceae</taxon>
        <taxon>Olpidium</taxon>
    </lineage>
</organism>
<dbReference type="SUPFAM" id="SSF53335">
    <property type="entry name" value="S-adenosyl-L-methionine-dependent methyltransferases"/>
    <property type="match status" value="1"/>
</dbReference>
<feature type="binding site" evidence="5">
    <location>
        <position position="476"/>
    </location>
    <ligand>
        <name>S-adenosyl-L-methionine</name>
        <dbReference type="ChEBI" id="CHEBI:59789"/>
    </ligand>
</feature>
<comment type="similarity">
    <text evidence="5">Belongs to the class I-like SAM-binding methyltransferase superfamily. RsmB/NOP family.</text>
</comment>
<dbReference type="InterPro" id="IPR042620">
    <property type="entry name" value="NSUN7"/>
</dbReference>
<dbReference type="PROSITE" id="PS51686">
    <property type="entry name" value="SAM_MT_RSMB_NOP"/>
    <property type="match status" value="1"/>
</dbReference>
<evidence type="ECO:0000256" key="4">
    <source>
        <dbReference type="ARBA" id="ARBA00022884"/>
    </source>
</evidence>
<name>A0A8H7ZYG4_9FUNG</name>
<proteinExistence type="inferred from homology"/>
<keyword evidence="3 5" id="KW-0949">S-adenosyl-L-methionine</keyword>
<evidence type="ECO:0000259" key="7">
    <source>
        <dbReference type="PROSITE" id="PS51686"/>
    </source>
</evidence>
<feature type="compositionally biased region" description="Basic and acidic residues" evidence="6">
    <location>
        <begin position="785"/>
        <end position="800"/>
    </location>
</feature>
<keyword evidence="9" id="KW-1185">Reference proteome</keyword>
<dbReference type="Gene3D" id="3.40.50.150">
    <property type="entry name" value="Vaccinia Virus protein VP39"/>
    <property type="match status" value="1"/>
</dbReference>
<feature type="region of interest" description="Disordered" evidence="6">
    <location>
        <begin position="682"/>
        <end position="740"/>
    </location>
</feature>
<dbReference type="OrthoDB" id="435282at2759"/>
<dbReference type="Pfam" id="PF01189">
    <property type="entry name" value="Methyltr_RsmB-F"/>
    <property type="match status" value="1"/>
</dbReference>
<feature type="region of interest" description="Disordered" evidence="6">
    <location>
        <begin position="758"/>
        <end position="820"/>
    </location>
</feature>
<feature type="region of interest" description="Disordered" evidence="6">
    <location>
        <begin position="938"/>
        <end position="959"/>
    </location>
</feature>
<keyword evidence="2 5" id="KW-0808">Transferase</keyword>
<dbReference type="GO" id="GO:0008168">
    <property type="term" value="F:methyltransferase activity"/>
    <property type="evidence" value="ECO:0007669"/>
    <property type="project" value="UniProtKB-KW"/>
</dbReference>
<dbReference type="Gene3D" id="3.30.70.1170">
    <property type="entry name" value="Sun protein, domain 3"/>
    <property type="match status" value="1"/>
</dbReference>
<comment type="caution">
    <text evidence="5">Lacks conserved residue(s) required for the propagation of feature annotation.</text>
</comment>
<dbReference type="AlphaFoldDB" id="A0A8H7ZYG4"/>
<evidence type="ECO:0000256" key="3">
    <source>
        <dbReference type="ARBA" id="ARBA00022691"/>
    </source>
</evidence>
<feature type="non-terminal residue" evidence="8">
    <location>
        <position position="1"/>
    </location>
</feature>
<dbReference type="EMBL" id="JAEFCI010003345">
    <property type="protein sequence ID" value="KAG5461644.1"/>
    <property type="molecule type" value="Genomic_DNA"/>
</dbReference>
<dbReference type="GO" id="GO:0032259">
    <property type="term" value="P:methylation"/>
    <property type="evidence" value="ECO:0007669"/>
    <property type="project" value="UniProtKB-KW"/>
</dbReference>
<dbReference type="InterPro" id="IPR049560">
    <property type="entry name" value="MeTrfase_RsmB-F_NOP2_cat"/>
</dbReference>
<dbReference type="Proteomes" id="UP000673691">
    <property type="component" value="Unassembled WGS sequence"/>
</dbReference>
<protein>
    <submittedName>
        <fullName evidence="8">S-adenosyl-L-methionine-dependent methyltransferase</fullName>
    </submittedName>
</protein>
<evidence type="ECO:0000256" key="2">
    <source>
        <dbReference type="ARBA" id="ARBA00022679"/>
    </source>
</evidence>
<dbReference type="GO" id="GO:0003723">
    <property type="term" value="F:RNA binding"/>
    <property type="evidence" value="ECO:0007669"/>
    <property type="project" value="UniProtKB-UniRule"/>
</dbReference>
<reference evidence="8 9" key="1">
    <citation type="journal article" name="Sci. Rep.">
        <title>Genome-scale phylogenetic analyses confirm Olpidium as the closest living zoosporic fungus to the non-flagellated, terrestrial fungi.</title>
        <authorList>
            <person name="Chang Y."/>
            <person name="Rochon D."/>
            <person name="Sekimoto S."/>
            <person name="Wang Y."/>
            <person name="Chovatia M."/>
            <person name="Sandor L."/>
            <person name="Salamov A."/>
            <person name="Grigoriev I.V."/>
            <person name="Stajich J.E."/>
            <person name="Spatafora J.W."/>
        </authorList>
    </citation>
    <scope>NUCLEOTIDE SEQUENCE [LARGE SCALE GENOMIC DNA]</scope>
    <source>
        <strain evidence="8">S191</strain>
    </source>
</reference>
<feature type="compositionally biased region" description="Basic residues" evidence="6">
    <location>
        <begin position="704"/>
        <end position="718"/>
    </location>
</feature>